<evidence type="ECO:0000259" key="2">
    <source>
        <dbReference type="Pfam" id="PF04248"/>
    </source>
</evidence>
<reference evidence="4" key="1">
    <citation type="submission" date="2016-10" db="EMBL/GenBank/DDBJ databases">
        <authorList>
            <person name="Varghese N."/>
            <person name="Submissions S."/>
        </authorList>
    </citation>
    <scope>NUCLEOTIDE SEQUENCE [LARGE SCALE GENOMIC DNA]</scope>
    <source>
        <strain evidence="4">DSM 45421</strain>
    </source>
</reference>
<dbReference type="RefSeq" id="WP_091365639.1">
    <property type="nucleotide sequence ID" value="NZ_FMZF01000002.1"/>
</dbReference>
<feature type="region of interest" description="Disordered" evidence="1">
    <location>
        <begin position="1"/>
        <end position="24"/>
    </location>
</feature>
<dbReference type="OrthoDB" id="285364at2"/>
<evidence type="ECO:0000313" key="4">
    <source>
        <dbReference type="Proteomes" id="UP000199416"/>
    </source>
</evidence>
<proteinExistence type="predicted"/>
<organism evidence="3 4">
    <name type="scientific">Geodermatophilus telluris</name>
    <dbReference type="NCBI Taxonomy" id="1190417"/>
    <lineage>
        <taxon>Bacteria</taxon>
        <taxon>Bacillati</taxon>
        <taxon>Actinomycetota</taxon>
        <taxon>Actinomycetes</taxon>
        <taxon>Geodermatophilales</taxon>
        <taxon>Geodermatophilaceae</taxon>
        <taxon>Geodermatophilus</taxon>
    </lineage>
</organism>
<dbReference type="Pfam" id="PF04248">
    <property type="entry name" value="NTP_transf_9"/>
    <property type="match status" value="1"/>
</dbReference>
<accession>A0A1G6MVK1</accession>
<dbReference type="AlphaFoldDB" id="A0A1G6MVK1"/>
<sequence length="165" mass="18317">MRPPRRDPVGPGQESVWDYPRPPSAEVTPRRVVVELGGRVVATTDRAVRVCETSHPPVYYVPREDVADGVLERASGTSWCEWKGAATYWDAVVDGRRWPAVAWSYEQPTAGYEHLRSAVAFYPSRVDRALVDGEQVRAQAGDFYGGWITDDVVGPFKGQPGTLGW</sequence>
<dbReference type="Proteomes" id="UP000199416">
    <property type="component" value="Unassembled WGS sequence"/>
</dbReference>
<dbReference type="Gene3D" id="2.170.150.40">
    <property type="entry name" value="Domain of unknown function (DUF427)"/>
    <property type="match status" value="1"/>
</dbReference>
<name>A0A1G6MVK1_9ACTN</name>
<dbReference type="PANTHER" id="PTHR43058:SF1">
    <property type="entry name" value="DUF427 DOMAIN-CONTAINING PROTEIN"/>
    <property type="match status" value="1"/>
</dbReference>
<protein>
    <submittedName>
        <fullName evidence="3">Uncharacterized conserved protein, DUF427 family</fullName>
    </submittedName>
</protein>
<dbReference type="InterPro" id="IPR038694">
    <property type="entry name" value="DUF427_sf"/>
</dbReference>
<dbReference type="InterPro" id="IPR007361">
    <property type="entry name" value="DUF427"/>
</dbReference>
<evidence type="ECO:0000313" key="3">
    <source>
        <dbReference type="EMBL" id="SDC59559.1"/>
    </source>
</evidence>
<feature type="domain" description="DUF427" evidence="2">
    <location>
        <begin position="32"/>
        <end position="123"/>
    </location>
</feature>
<keyword evidence="4" id="KW-1185">Reference proteome</keyword>
<evidence type="ECO:0000256" key="1">
    <source>
        <dbReference type="SAM" id="MobiDB-lite"/>
    </source>
</evidence>
<gene>
    <name evidence="3" type="ORF">SAMN05660690_2063</name>
</gene>
<dbReference type="EMBL" id="FMZF01000002">
    <property type="protein sequence ID" value="SDC59559.1"/>
    <property type="molecule type" value="Genomic_DNA"/>
</dbReference>
<dbReference type="PANTHER" id="PTHR43058">
    <property type="entry name" value="SLR0655 PROTEIN"/>
    <property type="match status" value="1"/>
</dbReference>